<dbReference type="InterPro" id="IPR006685">
    <property type="entry name" value="MscS_channel_2nd"/>
</dbReference>
<dbReference type="Pfam" id="PF05552">
    <property type="entry name" value="MS_channel_1st_1"/>
    <property type="match status" value="1"/>
</dbReference>
<feature type="region of interest" description="Disordered" evidence="8">
    <location>
        <begin position="268"/>
        <end position="297"/>
    </location>
</feature>
<dbReference type="Proteomes" id="UP000652567">
    <property type="component" value="Unassembled WGS sequence"/>
</dbReference>
<keyword evidence="5 7" id="KW-1133">Transmembrane helix</keyword>
<dbReference type="InterPro" id="IPR045275">
    <property type="entry name" value="MscS_archaea/bacteria_type"/>
</dbReference>
<dbReference type="GO" id="GO:0005886">
    <property type="term" value="C:plasma membrane"/>
    <property type="evidence" value="ECO:0007669"/>
    <property type="project" value="UniProtKB-SubCell"/>
</dbReference>
<dbReference type="Gene3D" id="3.30.70.100">
    <property type="match status" value="1"/>
</dbReference>
<dbReference type="Pfam" id="PF21088">
    <property type="entry name" value="MS_channel_1st"/>
    <property type="match status" value="1"/>
</dbReference>
<accession>A0A928V558</accession>
<evidence type="ECO:0000313" key="12">
    <source>
        <dbReference type="EMBL" id="MBE8716792.1"/>
    </source>
</evidence>
<evidence type="ECO:0000256" key="4">
    <source>
        <dbReference type="ARBA" id="ARBA00022692"/>
    </source>
</evidence>
<protein>
    <recommendedName>
        <fullName evidence="7">Small-conductance mechanosensitive channel</fullName>
    </recommendedName>
</protein>
<dbReference type="Gene3D" id="1.10.287.1260">
    <property type="match status" value="1"/>
</dbReference>
<dbReference type="Gene3D" id="2.30.30.60">
    <property type="match status" value="1"/>
</dbReference>
<sequence length="297" mass="32493">MLLEERLNHVINQYVIPWGIHILIALLIFLVGRLAAKWISQAVGKALGRTRLDATLTGFLQSILQVFLLLIVIVAALDQLGVNTTSLVAMLGAAGLAIGLALQNSLQNFAAGFMLLIFRPFKAGDFVEAGGTSGTVEKINIFSTMLRTGDNKVVIVPNGVIYSGNITNYNARPTRRIDMVFSIGYNDNIKNARDIIAHQIAADPRVLKQPATVIAVSELAANSVNLVVRPWVKTEDFWPVKFDLTEKIKVAFDEGGISIPFPQMDIHWNQPLPGKPPTTGKDSSRLEADDEEELPAR</sequence>
<keyword evidence="4 7" id="KW-0812">Transmembrane</keyword>
<gene>
    <name evidence="12" type="ORF">C4F51_06265</name>
</gene>
<name>A0A928V558_9GAMM</name>
<keyword evidence="7" id="KW-0407">Ion channel</keyword>
<feature type="transmembrane region" description="Helical" evidence="7">
    <location>
        <begin position="89"/>
        <end position="118"/>
    </location>
</feature>
<dbReference type="Pfam" id="PF00924">
    <property type="entry name" value="MS_channel_2nd"/>
    <property type="match status" value="1"/>
</dbReference>
<evidence type="ECO:0000256" key="1">
    <source>
        <dbReference type="ARBA" id="ARBA00004651"/>
    </source>
</evidence>
<dbReference type="PANTHER" id="PTHR30221">
    <property type="entry name" value="SMALL-CONDUCTANCE MECHANOSENSITIVE CHANNEL"/>
    <property type="match status" value="1"/>
</dbReference>
<feature type="domain" description="Mechanosensitive ion channel MscS" evidence="9">
    <location>
        <begin position="104"/>
        <end position="170"/>
    </location>
</feature>
<keyword evidence="7" id="KW-0813">Transport</keyword>
<evidence type="ECO:0000256" key="8">
    <source>
        <dbReference type="SAM" id="MobiDB-lite"/>
    </source>
</evidence>
<dbReference type="Pfam" id="PF21082">
    <property type="entry name" value="MS_channel_3rd"/>
    <property type="match status" value="1"/>
</dbReference>
<comment type="function">
    <text evidence="7">Mechanosensitive channel that participates in the regulation of osmotic pressure changes within the cell, opening in response to stretch forces in the membrane lipid bilayer, without the need for other proteins. Contributes to normal resistance to hypoosmotic shock. Forms an ion channel of 1.0 nanosiemens conductance with a slight preference for anions.</text>
</comment>
<feature type="compositionally biased region" description="Acidic residues" evidence="8">
    <location>
        <begin position="288"/>
        <end position="297"/>
    </location>
</feature>
<keyword evidence="3" id="KW-1003">Cell membrane</keyword>
<evidence type="ECO:0000259" key="9">
    <source>
        <dbReference type="Pfam" id="PF00924"/>
    </source>
</evidence>
<feature type="domain" description="Mechanosensitive ion channel MscS C-terminal" evidence="10">
    <location>
        <begin position="177"/>
        <end position="259"/>
    </location>
</feature>
<dbReference type="InterPro" id="IPR049142">
    <property type="entry name" value="MS_channel_1st"/>
</dbReference>
<comment type="subunit">
    <text evidence="7">Homoheptamer.</text>
</comment>
<dbReference type="InterPro" id="IPR023408">
    <property type="entry name" value="MscS_beta-dom_sf"/>
</dbReference>
<evidence type="ECO:0000259" key="10">
    <source>
        <dbReference type="Pfam" id="PF21082"/>
    </source>
</evidence>
<feature type="transmembrane region" description="Helical" evidence="7">
    <location>
        <begin position="15"/>
        <end position="36"/>
    </location>
</feature>
<dbReference type="InterPro" id="IPR010920">
    <property type="entry name" value="LSM_dom_sf"/>
</dbReference>
<evidence type="ECO:0000256" key="5">
    <source>
        <dbReference type="ARBA" id="ARBA00022989"/>
    </source>
</evidence>
<evidence type="ECO:0000256" key="3">
    <source>
        <dbReference type="ARBA" id="ARBA00022475"/>
    </source>
</evidence>
<dbReference type="InterPro" id="IPR008910">
    <property type="entry name" value="MSC_TM_helix"/>
</dbReference>
<evidence type="ECO:0000256" key="2">
    <source>
        <dbReference type="ARBA" id="ARBA00008017"/>
    </source>
</evidence>
<keyword evidence="7" id="KW-0406">Ion transport</keyword>
<dbReference type="SUPFAM" id="SSF50182">
    <property type="entry name" value="Sm-like ribonucleoproteins"/>
    <property type="match status" value="1"/>
</dbReference>
<feature type="transmembrane region" description="Helical" evidence="7">
    <location>
        <begin position="56"/>
        <end position="77"/>
    </location>
</feature>
<evidence type="ECO:0000256" key="7">
    <source>
        <dbReference type="RuleBase" id="RU369025"/>
    </source>
</evidence>
<comment type="similarity">
    <text evidence="2 7">Belongs to the MscS (TC 1.A.23) family.</text>
</comment>
<organism evidence="12 13">
    <name type="scientific">Cellvibrio polysaccharolyticus</name>
    <dbReference type="NCBI Taxonomy" id="2082724"/>
    <lineage>
        <taxon>Bacteria</taxon>
        <taxon>Pseudomonadati</taxon>
        <taxon>Pseudomonadota</taxon>
        <taxon>Gammaproteobacteria</taxon>
        <taxon>Cellvibrionales</taxon>
        <taxon>Cellvibrionaceae</taxon>
        <taxon>Cellvibrio</taxon>
    </lineage>
</organism>
<evidence type="ECO:0000256" key="6">
    <source>
        <dbReference type="ARBA" id="ARBA00023136"/>
    </source>
</evidence>
<dbReference type="RefSeq" id="WP_193908128.1">
    <property type="nucleotide sequence ID" value="NZ_PRDL01000001.1"/>
</dbReference>
<dbReference type="SUPFAM" id="SSF82689">
    <property type="entry name" value="Mechanosensitive channel protein MscS (YggB), C-terminal domain"/>
    <property type="match status" value="1"/>
</dbReference>
<evidence type="ECO:0000259" key="11">
    <source>
        <dbReference type="Pfam" id="PF21088"/>
    </source>
</evidence>
<dbReference type="EMBL" id="PRDL01000001">
    <property type="protein sequence ID" value="MBE8716792.1"/>
    <property type="molecule type" value="Genomic_DNA"/>
</dbReference>
<comment type="subcellular location">
    <subcellularLocation>
        <location evidence="7">Cell inner membrane</location>
        <topology evidence="7">Multi-pass membrane protein</topology>
    </subcellularLocation>
    <subcellularLocation>
        <location evidence="1">Cell membrane</location>
        <topology evidence="1">Multi-pass membrane protein</topology>
    </subcellularLocation>
</comment>
<dbReference type="InterPro" id="IPR011066">
    <property type="entry name" value="MscS_channel_C_sf"/>
</dbReference>
<dbReference type="InterPro" id="IPR049278">
    <property type="entry name" value="MS_channel_C"/>
</dbReference>
<comment type="caution">
    <text evidence="12">The sequence shown here is derived from an EMBL/GenBank/DDBJ whole genome shotgun (WGS) entry which is preliminary data.</text>
</comment>
<dbReference type="InterPro" id="IPR011014">
    <property type="entry name" value="MscS_channel_TM-2"/>
</dbReference>
<dbReference type="AlphaFoldDB" id="A0A928V558"/>
<dbReference type="PANTHER" id="PTHR30221:SF1">
    <property type="entry name" value="SMALL-CONDUCTANCE MECHANOSENSITIVE CHANNEL"/>
    <property type="match status" value="1"/>
</dbReference>
<feature type="domain" description="Mechanosensitive ion channel transmembrane helices 2/3" evidence="11">
    <location>
        <begin position="63"/>
        <end position="103"/>
    </location>
</feature>
<comment type="caution">
    <text evidence="7">Lacks conserved residue(s) required for the propagation of feature annotation.</text>
</comment>
<dbReference type="GO" id="GO:0008381">
    <property type="term" value="F:mechanosensitive monoatomic ion channel activity"/>
    <property type="evidence" value="ECO:0007669"/>
    <property type="project" value="InterPro"/>
</dbReference>
<proteinExistence type="inferred from homology"/>
<dbReference type="SUPFAM" id="SSF82861">
    <property type="entry name" value="Mechanosensitive channel protein MscS (YggB), transmembrane region"/>
    <property type="match status" value="1"/>
</dbReference>
<keyword evidence="7" id="KW-0997">Cell inner membrane</keyword>
<reference evidence="12" key="1">
    <citation type="submission" date="2018-07" db="EMBL/GenBank/DDBJ databases">
        <title>Genome assembly of strain Ka43.</title>
        <authorList>
            <person name="Kukolya J."/>
            <person name="Nagy I."/>
            <person name="Horvath B."/>
            <person name="Toth A."/>
        </authorList>
    </citation>
    <scope>NUCLEOTIDE SEQUENCE</scope>
    <source>
        <strain evidence="12">KB43</strain>
    </source>
</reference>
<keyword evidence="6 7" id="KW-0472">Membrane</keyword>
<keyword evidence="13" id="KW-1185">Reference proteome</keyword>
<evidence type="ECO:0000313" key="13">
    <source>
        <dbReference type="Proteomes" id="UP000652567"/>
    </source>
</evidence>